<evidence type="ECO:0000259" key="10">
    <source>
        <dbReference type="Pfam" id="PF00149"/>
    </source>
</evidence>
<accession>A0A1A5YL13</accession>
<organism evidence="12 13">
    <name type="scientific">Paenibacillus oryzae</name>
    <dbReference type="NCBI Taxonomy" id="1844972"/>
    <lineage>
        <taxon>Bacteria</taxon>
        <taxon>Bacillati</taxon>
        <taxon>Bacillota</taxon>
        <taxon>Bacilli</taxon>
        <taxon>Bacillales</taxon>
        <taxon>Paenibacillaceae</taxon>
        <taxon>Paenibacillus</taxon>
    </lineage>
</organism>
<dbReference type="InterPro" id="IPR026843">
    <property type="entry name" value="SbcD_C"/>
</dbReference>
<evidence type="ECO:0000256" key="4">
    <source>
        <dbReference type="ARBA" id="ARBA00022722"/>
    </source>
</evidence>
<keyword evidence="5 8" id="KW-0378">Hydrolase</keyword>
<sequence length="390" mass="42942">MKLFHTADWHLGKLVHGVYMTEDQRYVLEQFIEAVRDEKPDAVILAGDIYDRGVPPVEAVELLDWALEQIVLELGTPVLAISGNHDSPDRIAFGSRFMESRGLHLAGGYTGEIKPVVLKDEFGEVHVHLVPYADPGQVRHALGDDGIRTHQDAMAAITAKLEEKLDPSARHVLVGHAFVTPAGEAQPNTSESERPLSIGGAEHVSAALFQSFHYTALGHLHGAHYVLNETIRYSGSPLKYSITEENHDKGYLVVEMDGNGMSAVQKKPLAPRRNMRRVIASIEELERHPVNDDYVFVTLLNEAPVLFPMEKVRAVYPNALHVARQTAPASHQDAQSGVSEETAAKRSQSEPVDLFAGFYQEVKGVPLTEKRKSLFADMLEGLLKEEGAGA</sequence>
<dbReference type="Gene3D" id="3.60.21.10">
    <property type="match status" value="1"/>
</dbReference>
<dbReference type="PANTHER" id="PTHR30337">
    <property type="entry name" value="COMPONENT OF ATP-DEPENDENT DSDNA EXONUCLEASE"/>
    <property type="match status" value="1"/>
</dbReference>
<dbReference type="OrthoDB" id="9773856at2"/>
<proteinExistence type="inferred from homology"/>
<dbReference type="STRING" id="1844972.A7K91_24040"/>
<comment type="similarity">
    <text evidence="1 8">Belongs to the SbcD family.</text>
</comment>
<evidence type="ECO:0000256" key="6">
    <source>
        <dbReference type="ARBA" id="ARBA00022839"/>
    </source>
</evidence>
<evidence type="ECO:0000313" key="12">
    <source>
        <dbReference type="EMBL" id="OBR66304.1"/>
    </source>
</evidence>
<keyword evidence="7 8" id="KW-0233">DNA recombination</keyword>
<keyword evidence="4 8" id="KW-0540">Nuclease</keyword>
<keyword evidence="6 8" id="KW-0269">Exonuclease</keyword>
<dbReference type="NCBIfam" id="TIGR00619">
    <property type="entry name" value="sbcd"/>
    <property type="match status" value="1"/>
</dbReference>
<dbReference type="CDD" id="cd00840">
    <property type="entry name" value="MPP_Mre11_N"/>
    <property type="match status" value="1"/>
</dbReference>
<comment type="caution">
    <text evidence="12">The sequence shown here is derived from an EMBL/GenBank/DDBJ whole genome shotgun (WGS) entry which is preliminary data.</text>
</comment>
<dbReference type="Pfam" id="PF12320">
    <property type="entry name" value="SbcD_C"/>
    <property type="match status" value="1"/>
</dbReference>
<evidence type="ECO:0000259" key="11">
    <source>
        <dbReference type="Pfam" id="PF12320"/>
    </source>
</evidence>
<reference evidence="12 13" key="1">
    <citation type="submission" date="2016-05" db="EMBL/GenBank/DDBJ databases">
        <title>Paenibacillus oryzae. sp. nov., isolated from the rice root.</title>
        <authorList>
            <person name="Zhang J."/>
            <person name="Zhang X."/>
        </authorList>
    </citation>
    <scope>NUCLEOTIDE SEQUENCE [LARGE SCALE GENOMIC DNA]</scope>
    <source>
        <strain evidence="12 13">1DrF-4</strain>
    </source>
</reference>
<dbReference type="GO" id="GO:0004519">
    <property type="term" value="F:endonuclease activity"/>
    <property type="evidence" value="ECO:0007669"/>
    <property type="project" value="UniProtKB-KW"/>
</dbReference>
<dbReference type="InterPro" id="IPR004593">
    <property type="entry name" value="SbcD"/>
</dbReference>
<keyword evidence="8" id="KW-0255">Endonuclease</keyword>
<dbReference type="InterPro" id="IPR029052">
    <property type="entry name" value="Metallo-depent_PP-like"/>
</dbReference>
<dbReference type="AlphaFoldDB" id="A0A1A5YL13"/>
<dbReference type="InterPro" id="IPR004843">
    <property type="entry name" value="Calcineurin-like_PHP"/>
</dbReference>
<evidence type="ECO:0000256" key="1">
    <source>
        <dbReference type="ARBA" id="ARBA00010555"/>
    </source>
</evidence>
<dbReference type="EMBL" id="LYPA01000047">
    <property type="protein sequence ID" value="OBR66304.1"/>
    <property type="molecule type" value="Genomic_DNA"/>
</dbReference>
<evidence type="ECO:0000256" key="9">
    <source>
        <dbReference type="SAM" id="MobiDB-lite"/>
    </source>
</evidence>
<dbReference type="RefSeq" id="WP_068681910.1">
    <property type="nucleotide sequence ID" value="NZ_LYPA01000047.1"/>
</dbReference>
<feature type="domain" description="Nuclease SbcCD subunit D C-terminal" evidence="11">
    <location>
        <begin position="272"/>
        <end position="362"/>
    </location>
</feature>
<protein>
    <recommendedName>
        <fullName evidence="3 8">Nuclease SbcCD subunit D</fullName>
    </recommendedName>
</protein>
<feature type="compositionally biased region" description="Polar residues" evidence="9">
    <location>
        <begin position="327"/>
        <end position="341"/>
    </location>
</feature>
<gene>
    <name evidence="8" type="primary">sbcD</name>
    <name evidence="12" type="ORF">A7K91_24040</name>
</gene>
<evidence type="ECO:0000256" key="2">
    <source>
        <dbReference type="ARBA" id="ARBA00011322"/>
    </source>
</evidence>
<dbReference type="InterPro" id="IPR050535">
    <property type="entry name" value="DNA_Repair-Maintenance_Comp"/>
</dbReference>
<dbReference type="GO" id="GO:0006260">
    <property type="term" value="P:DNA replication"/>
    <property type="evidence" value="ECO:0007669"/>
    <property type="project" value="UniProtKB-KW"/>
</dbReference>
<dbReference type="SUPFAM" id="SSF56300">
    <property type="entry name" value="Metallo-dependent phosphatases"/>
    <property type="match status" value="1"/>
</dbReference>
<evidence type="ECO:0000256" key="7">
    <source>
        <dbReference type="ARBA" id="ARBA00023172"/>
    </source>
</evidence>
<name>A0A1A5YL13_9BACL</name>
<dbReference type="PANTHER" id="PTHR30337:SF0">
    <property type="entry name" value="NUCLEASE SBCCD SUBUNIT D"/>
    <property type="match status" value="1"/>
</dbReference>
<feature type="region of interest" description="Disordered" evidence="9">
    <location>
        <begin position="326"/>
        <end position="346"/>
    </location>
</feature>
<evidence type="ECO:0000256" key="5">
    <source>
        <dbReference type="ARBA" id="ARBA00022801"/>
    </source>
</evidence>
<keyword evidence="13" id="KW-1185">Reference proteome</keyword>
<dbReference type="GO" id="GO:0006310">
    <property type="term" value="P:DNA recombination"/>
    <property type="evidence" value="ECO:0007669"/>
    <property type="project" value="UniProtKB-KW"/>
</dbReference>
<feature type="domain" description="Calcineurin-like phosphoesterase" evidence="10">
    <location>
        <begin position="1"/>
        <end position="97"/>
    </location>
</feature>
<keyword evidence="8" id="KW-0235">DNA replication</keyword>
<dbReference type="InterPro" id="IPR041796">
    <property type="entry name" value="Mre11_N"/>
</dbReference>
<comment type="function">
    <text evidence="8">SbcCD cleaves DNA hairpin structures. These structures can inhibit DNA replication and are intermediates in certain DNA recombination reactions. The complex acts as a 3'-&gt;5' double strand exonuclease that can open hairpins. It also has a 5' single-strand endonuclease activity.</text>
</comment>
<dbReference type="GO" id="GO:0008408">
    <property type="term" value="F:3'-5' exonuclease activity"/>
    <property type="evidence" value="ECO:0007669"/>
    <property type="project" value="InterPro"/>
</dbReference>
<dbReference type="Pfam" id="PF00149">
    <property type="entry name" value="Metallophos"/>
    <property type="match status" value="1"/>
</dbReference>
<evidence type="ECO:0000256" key="8">
    <source>
        <dbReference type="RuleBase" id="RU363069"/>
    </source>
</evidence>
<evidence type="ECO:0000256" key="3">
    <source>
        <dbReference type="ARBA" id="ARBA00013365"/>
    </source>
</evidence>
<dbReference type="Proteomes" id="UP000092024">
    <property type="component" value="Unassembled WGS sequence"/>
</dbReference>
<evidence type="ECO:0000313" key="13">
    <source>
        <dbReference type="Proteomes" id="UP000092024"/>
    </source>
</evidence>
<comment type="subunit">
    <text evidence="2 8">Heterodimer of SbcC and SbcD.</text>
</comment>